<evidence type="ECO:0000313" key="2">
    <source>
        <dbReference type="EMBL" id="QCZ93743.1"/>
    </source>
</evidence>
<keyword evidence="1" id="KW-1133">Transmembrane helix</keyword>
<proteinExistence type="predicted"/>
<evidence type="ECO:0000256" key="1">
    <source>
        <dbReference type="SAM" id="Phobius"/>
    </source>
</evidence>
<accession>A0A5B7YER7</accession>
<protein>
    <submittedName>
        <fullName evidence="2">Uncharacterized protein</fullName>
    </submittedName>
</protein>
<dbReference type="AlphaFoldDB" id="A0A5B7YER7"/>
<feature type="transmembrane region" description="Helical" evidence="1">
    <location>
        <begin position="174"/>
        <end position="191"/>
    </location>
</feature>
<gene>
    <name evidence="2" type="ORF">FBQ74_09670</name>
</gene>
<feature type="transmembrane region" description="Helical" evidence="1">
    <location>
        <begin position="144"/>
        <end position="162"/>
    </location>
</feature>
<feature type="transmembrane region" description="Helical" evidence="1">
    <location>
        <begin position="53"/>
        <end position="76"/>
    </location>
</feature>
<name>A0A5B7YER7_9ALTE</name>
<dbReference type="EMBL" id="CP039852">
    <property type="protein sequence ID" value="QCZ93743.1"/>
    <property type="molecule type" value="Genomic_DNA"/>
</dbReference>
<keyword evidence="3" id="KW-1185">Reference proteome</keyword>
<dbReference type="Proteomes" id="UP000304912">
    <property type="component" value="Chromosome"/>
</dbReference>
<sequence>MMFVSSVSFFNVQTINQSQDYTASLFRSAIEETAKIVVCYVVFETLSSCRFKYATLAFCSLVALFESASTAAYFTYMLSNSYISLMHYVEVMPSAINSLTEIENEVSLLEAMLLFSFEIIRIYVHFLLTYTGVQFLRASEKRRLFLISILIHGLANLALLFISGTLEGNTEVALARNGIAVATICVMIFMINHNKRAPDTRLKVHSTLRI</sequence>
<dbReference type="RefSeq" id="WP_139756487.1">
    <property type="nucleotide sequence ID" value="NZ_CP039852.1"/>
</dbReference>
<keyword evidence="1" id="KW-0812">Transmembrane</keyword>
<feature type="transmembrane region" description="Helical" evidence="1">
    <location>
        <begin position="111"/>
        <end position="132"/>
    </location>
</feature>
<reference evidence="2 3" key="1">
    <citation type="submission" date="2019-04" db="EMBL/GenBank/DDBJ databases">
        <title>Salinimonas iocasae sp. nov., a halophilic bacterium isolated from the outer tube casing of tubeworms in Okinawa Trough.</title>
        <authorList>
            <person name="Zhang H."/>
            <person name="Wang H."/>
            <person name="Li C."/>
        </authorList>
    </citation>
    <scope>NUCLEOTIDE SEQUENCE [LARGE SCALE GENOMIC DNA]</scope>
    <source>
        <strain evidence="2 3">KX18D6</strain>
    </source>
</reference>
<evidence type="ECO:0000313" key="3">
    <source>
        <dbReference type="Proteomes" id="UP000304912"/>
    </source>
</evidence>
<dbReference type="KEGG" id="salk:FBQ74_09670"/>
<keyword evidence="1" id="KW-0472">Membrane</keyword>
<organism evidence="2 3">
    <name type="scientific">Salinimonas iocasae</name>
    <dbReference type="NCBI Taxonomy" id="2572577"/>
    <lineage>
        <taxon>Bacteria</taxon>
        <taxon>Pseudomonadati</taxon>
        <taxon>Pseudomonadota</taxon>
        <taxon>Gammaproteobacteria</taxon>
        <taxon>Alteromonadales</taxon>
        <taxon>Alteromonadaceae</taxon>
        <taxon>Alteromonas/Salinimonas group</taxon>
        <taxon>Salinimonas</taxon>
    </lineage>
</organism>